<keyword evidence="2" id="KW-0472">Membrane</keyword>
<feature type="region of interest" description="Disordered" evidence="1">
    <location>
        <begin position="55"/>
        <end position="85"/>
    </location>
</feature>
<comment type="caution">
    <text evidence="3">The sequence shown here is derived from an EMBL/GenBank/DDBJ whole genome shotgun (WGS) entry which is preliminary data.</text>
</comment>
<dbReference type="Proteomes" id="UP001054945">
    <property type="component" value="Unassembled WGS sequence"/>
</dbReference>
<proteinExistence type="predicted"/>
<evidence type="ECO:0000313" key="4">
    <source>
        <dbReference type="Proteomes" id="UP001054945"/>
    </source>
</evidence>
<gene>
    <name evidence="3" type="ORF">CEXT_318441</name>
</gene>
<dbReference type="AlphaFoldDB" id="A0AAV4MYS9"/>
<name>A0AAV4MYS9_CAEEX</name>
<accession>A0AAV4MYS9</accession>
<keyword evidence="2" id="KW-1133">Transmembrane helix</keyword>
<sequence>MVKQTSFWTPLQYNPLLLVTQDVTAYKRYIIIGYLKVYLIAIFLYYVPSYEEAYGPTSCRSSHANDPTVGSPPNSNPSPPTNYLKQGRQENLNKIQNSLKAERRSAIFLANLLRPLSDKSNFWHISAPREGQGPGGG</sequence>
<evidence type="ECO:0000313" key="3">
    <source>
        <dbReference type="EMBL" id="GIX76863.1"/>
    </source>
</evidence>
<feature type="transmembrane region" description="Helical" evidence="2">
    <location>
        <begin position="29"/>
        <end position="47"/>
    </location>
</feature>
<reference evidence="3 4" key="1">
    <citation type="submission" date="2021-06" db="EMBL/GenBank/DDBJ databases">
        <title>Caerostris extrusa draft genome.</title>
        <authorList>
            <person name="Kono N."/>
            <person name="Arakawa K."/>
        </authorList>
    </citation>
    <scope>NUCLEOTIDE SEQUENCE [LARGE SCALE GENOMIC DNA]</scope>
</reference>
<keyword evidence="2" id="KW-0812">Transmembrane</keyword>
<evidence type="ECO:0000256" key="1">
    <source>
        <dbReference type="SAM" id="MobiDB-lite"/>
    </source>
</evidence>
<keyword evidence="4" id="KW-1185">Reference proteome</keyword>
<organism evidence="3 4">
    <name type="scientific">Caerostris extrusa</name>
    <name type="common">Bark spider</name>
    <name type="synonym">Caerostris bankana</name>
    <dbReference type="NCBI Taxonomy" id="172846"/>
    <lineage>
        <taxon>Eukaryota</taxon>
        <taxon>Metazoa</taxon>
        <taxon>Ecdysozoa</taxon>
        <taxon>Arthropoda</taxon>
        <taxon>Chelicerata</taxon>
        <taxon>Arachnida</taxon>
        <taxon>Araneae</taxon>
        <taxon>Araneomorphae</taxon>
        <taxon>Entelegynae</taxon>
        <taxon>Araneoidea</taxon>
        <taxon>Araneidae</taxon>
        <taxon>Caerostris</taxon>
    </lineage>
</organism>
<dbReference type="EMBL" id="BPLR01020284">
    <property type="protein sequence ID" value="GIX76863.1"/>
    <property type="molecule type" value="Genomic_DNA"/>
</dbReference>
<evidence type="ECO:0000256" key="2">
    <source>
        <dbReference type="SAM" id="Phobius"/>
    </source>
</evidence>
<protein>
    <submittedName>
        <fullName evidence="3">Uncharacterized protein</fullName>
    </submittedName>
</protein>